<evidence type="ECO:0000256" key="6">
    <source>
        <dbReference type="SAM" id="Phobius"/>
    </source>
</evidence>
<comment type="similarity">
    <text evidence="2">Belongs to the autoinducer-2 exporter (AI-2E) (TC 2.A.86) family.</text>
</comment>
<dbReference type="EMBL" id="CP001687">
    <property type="protein sequence ID" value="ACV12264.1"/>
    <property type="molecule type" value="Genomic_DNA"/>
</dbReference>
<evidence type="ECO:0000256" key="5">
    <source>
        <dbReference type="ARBA" id="ARBA00023136"/>
    </source>
</evidence>
<dbReference type="HOGENOM" id="CLU_052137_0_0_2"/>
<keyword evidence="3 6" id="KW-0812">Transmembrane</keyword>
<evidence type="ECO:0000256" key="3">
    <source>
        <dbReference type="ARBA" id="ARBA00022692"/>
    </source>
</evidence>
<evidence type="ECO:0000313" key="8">
    <source>
        <dbReference type="Proteomes" id="UP000002071"/>
    </source>
</evidence>
<feature type="transmembrane region" description="Helical" evidence="6">
    <location>
        <begin position="58"/>
        <end position="83"/>
    </location>
</feature>
<feature type="transmembrane region" description="Helical" evidence="6">
    <location>
        <begin position="288"/>
        <end position="316"/>
    </location>
</feature>
<feature type="transmembrane region" description="Helical" evidence="6">
    <location>
        <begin position="7"/>
        <end position="23"/>
    </location>
</feature>
<dbReference type="Pfam" id="PF01594">
    <property type="entry name" value="AI-2E_transport"/>
    <property type="match status" value="1"/>
</dbReference>
<dbReference type="GeneID" id="8384391"/>
<name>C7NU19_HALUD</name>
<keyword evidence="4 6" id="KW-1133">Transmembrane helix</keyword>
<evidence type="ECO:0000313" key="7">
    <source>
        <dbReference type="EMBL" id="ACV12264.1"/>
    </source>
</evidence>
<dbReference type="RefSeq" id="WP_015789835.1">
    <property type="nucleotide sequence ID" value="NC_013158.1"/>
</dbReference>
<evidence type="ECO:0000256" key="2">
    <source>
        <dbReference type="ARBA" id="ARBA00009773"/>
    </source>
</evidence>
<gene>
    <name evidence="7" type="ordered locus">Huta_2097</name>
</gene>
<accession>C7NU19</accession>
<dbReference type="AlphaFoldDB" id="C7NU19"/>
<feature type="transmembrane region" description="Helical" evidence="6">
    <location>
        <begin position="134"/>
        <end position="154"/>
    </location>
</feature>
<dbReference type="Proteomes" id="UP000002071">
    <property type="component" value="Chromosome"/>
</dbReference>
<feature type="transmembrane region" description="Helical" evidence="6">
    <location>
        <begin position="29"/>
        <end position="46"/>
    </location>
</feature>
<keyword evidence="5 6" id="KW-0472">Membrane</keyword>
<dbReference type="GO" id="GO:0016020">
    <property type="term" value="C:membrane"/>
    <property type="evidence" value="ECO:0007669"/>
    <property type="project" value="UniProtKB-SubCell"/>
</dbReference>
<evidence type="ECO:0000256" key="4">
    <source>
        <dbReference type="ARBA" id="ARBA00022989"/>
    </source>
</evidence>
<protein>
    <recommendedName>
        <fullName evidence="9">AI-2E family transporter</fullName>
    </recommendedName>
</protein>
<comment type="subcellular location">
    <subcellularLocation>
        <location evidence="1">Membrane</location>
        <topology evidence="1">Multi-pass membrane protein</topology>
    </subcellularLocation>
</comment>
<feature type="transmembrane region" description="Helical" evidence="6">
    <location>
        <begin position="250"/>
        <end position="268"/>
    </location>
</feature>
<feature type="transmembrane region" description="Helical" evidence="6">
    <location>
        <begin position="217"/>
        <end position="243"/>
    </location>
</feature>
<dbReference type="eggNOG" id="arCOG02642">
    <property type="taxonomic scope" value="Archaea"/>
</dbReference>
<keyword evidence="8" id="KW-1185">Reference proteome</keyword>
<evidence type="ECO:0008006" key="9">
    <source>
        <dbReference type="Google" id="ProtNLM"/>
    </source>
</evidence>
<dbReference type="OrthoDB" id="137390at2157"/>
<proteinExistence type="inferred from homology"/>
<dbReference type="STRING" id="519442.Huta_2097"/>
<dbReference type="InterPro" id="IPR002549">
    <property type="entry name" value="AI-2E-like"/>
</dbReference>
<evidence type="ECO:0000256" key="1">
    <source>
        <dbReference type="ARBA" id="ARBA00004141"/>
    </source>
</evidence>
<feature type="transmembrane region" description="Helical" evidence="6">
    <location>
        <begin position="187"/>
        <end position="211"/>
    </location>
</feature>
<reference evidence="7 8" key="1">
    <citation type="journal article" date="2009" name="Stand. Genomic Sci.">
        <title>Complete genome sequence of Halorhabdus utahensis type strain (AX-2).</title>
        <authorList>
            <person name="Anderson I."/>
            <person name="Tindall B.J."/>
            <person name="Pomrenke H."/>
            <person name="Goker M."/>
            <person name="Lapidus A."/>
            <person name="Nolan M."/>
            <person name="Copeland A."/>
            <person name="Glavina Del Rio T."/>
            <person name="Chen F."/>
            <person name="Tice H."/>
            <person name="Cheng J.F."/>
            <person name="Lucas S."/>
            <person name="Chertkov O."/>
            <person name="Bruce D."/>
            <person name="Brettin T."/>
            <person name="Detter J.C."/>
            <person name="Han C."/>
            <person name="Goodwin L."/>
            <person name="Land M."/>
            <person name="Hauser L."/>
            <person name="Chang Y.J."/>
            <person name="Jeffries C.D."/>
            <person name="Pitluck S."/>
            <person name="Pati A."/>
            <person name="Mavromatis K."/>
            <person name="Ivanova N."/>
            <person name="Ovchinnikova G."/>
            <person name="Chen A."/>
            <person name="Palaniappan K."/>
            <person name="Chain P."/>
            <person name="Rohde M."/>
            <person name="Bristow J."/>
            <person name="Eisen J.A."/>
            <person name="Markowitz V."/>
            <person name="Hugenholtz P."/>
            <person name="Kyrpides N.C."/>
            <person name="Klenk H.P."/>
        </authorList>
    </citation>
    <scope>NUCLEOTIDE SEQUENCE [LARGE SCALE GENOMIC DNA]</scope>
    <source>
        <strain evidence="8">DSM 12940 / JCM 11049 / AX-2</strain>
    </source>
</reference>
<sequence>MSPSRRVLVLAGLFGAISLLAILTLWSVFWTVFFAITVAYVLYPVRRRLAARGLGPRVAAGLSTAVAFVGALGVLAPLGYAVYVRRSAFFDMVGDLPPEFSITVLEMSHTIDVTTVVDVVRETAGSMALDAASAAPVLALKFFLFVLLVYALLLKPRMPARAARRVVPAEYHDVVQALHERLRDTLFGLYVLQGATGVGTFVIALPVFFLLGYDAAVTLAVLSGVLQFVPIIGPSVLIGVLVLTEVLAENVTAAILVGVVGFVFVAGLPDVLIRPRLSAVAADLPGSLYFIGFTGGVLSMGAIGIIAGPVVVALLAESVELLASEQHPDAVEPAEP</sequence>
<dbReference type="KEGG" id="hut:Huta_2097"/>
<organism evidence="7 8">
    <name type="scientific">Halorhabdus utahensis (strain DSM 12940 / JCM 11049 / AX-2)</name>
    <dbReference type="NCBI Taxonomy" id="519442"/>
    <lineage>
        <taxon>Archaea</taxon>
        <taxon>Methanobacteriati</taxon>
        <taxon>Methanobacteriota</taxon>
        <taxon>Stenosarchaea group</taxon>
        <taxon>Halobacteria</taxon>
        <taxon>Halobacteriales</taxon>
        <taxon>Haloarculaceae</taxon>
        <taxon>Halorhabdus</taxon>
    </lineage>
</organism>